<keyword evidence="3" id="KW-1185">Reference proteome</keyword>
<gene>
    <name evidence="2" type="ORF">NB063_27530</name>
</gene>
<sequence>MNAIEVLKQIYSTSQMVMSSYVSDLTDEELLTRPNENCNHIAWQLGHLIVAENQLLQSVVPGHSVELPDGFAEHHAKENATSNDASQFLSKDGYLELFAKMKESTFAALDALSEEDLDKPGPEHLASMFPTVGSVLGLVSTHVMMHVGQFVPVRRALGKPVII</sequence>
<protein>
    <submittedName>
        <fullName evidence="2">DinB family protein</fullName>
    </submittedName>
</protein>
<dbReference type="InterPro" id="IPR024775">
    <property type="entry name" value="DinB-like"/>
</dbReference>
<dbReference type="Gene3D" id="1.20.120.450">
    <property type="entry name" value="dinb family like domain"/>
    <property type="match status" value="1"/>
</dbReference>
<proteinExistence type="predicted"/>
<accession>A0ABT0UC48</accession>
<dbReference type="RefSeq" id="WP_250932278.1">
    <property type="nucleotide sequence ID" value="NZ_JAMQBK010000084.1"/>
</dbReference>
<feature type="domain" description="DinB-like" evidence="1">
    <location>
        <begin position="12"/>
        <end position="149"/>
    </location>
</feature>
<dbReference type="Pfam" id="PF12867">
    <property type="entry name" value="DinB_2"/>
    <property type="match status" value="1"/>
</dbReference>
<dbReference type="SUPFAM" id="SSF109854">
    <property type="entry name" value="DinB/YfiT-like putative metalloenzymes"/>
    <property type="match status" value="1"/>
</dbReference>
<organism evidence="2 3">
    <name type="scientific">Aporhodopirellula aestuarii</name>
    <dbReference type="NCBI Taxonomy" id="2950107"/>
    <lineage>
        <taxon>Bacteria</taxon>
        <taxon>Pseudomonadati</taxon>
        <taxon>Planctomycetota</taxon>
        <taxon>Planctomycetia</taxon>
        <taxon>Pirellulales</taxon>
        <taxon>Pirellulaceae</taxon>
        <taxon>Aporhodopirellula</taxon>
    </lineage>
</organism>
<dbReference type="EMBL" id="JAMQBK010000084">
    <property type="protein sequence ID" value="MCM2374387.1"/>
    <property type="molecule type" value="Genomic_DNA"/>
</dbReference>
<dbReference type="InterPro" id="IPR034660">
    <property type="entry name" value="DinB/YfiT-like"/>
</dbReference>
<comment type="caution">
    <text evidence="2">The sequence shown here is derived from an EMBL/GenBank/DDBJ whole genome shotgun (WGS) entry which is preliminary data.</text>
</comment>
<name>A0ABT0UC48_9BACT</name>
<dbReference type="Proteomes" id="UP001202961">
    <property type="component" value="Unassembled WGS sequence"/>
</dbReference>
<evidence type="ECO:0000313" key="2">
    <source>
        <dbReference type="EMBL" id="MCM2374387.1"/>
    </source>
</evidence>
<reference evidence="2 3" key="1">
    <citation type="journal article" date="2022" name="Syst. Appl. Microbiol.">
        <title>Rhodopirellula aestuarii sp. nov., a novel member of the genus Rhodopirellula isolated from brackish sediments collected in the Tagus River estuary, Portugal.</title>
        <authorList>
            <person name="Vitorino I.R."/>
            <person name="Klimek D."/>
            <person name="Calusinska M."/>
            <person name="Lobo-da-Cunha A."/>
            <person name="Vasconcelos V."/>
            <person name="Lage O.M."/>
        </authorList>
    </citation>
    <scope>NUCLEOTIDE SEQUENCE [LARGE SCALE GENOMIC DNA]</scope>
    <source>
        <strain evidence="2 3">ICT_H3.1</strain>
    </source>
</reference>
<evidence type="ECO:0000259" key="1">
    <source>
        <dbReference type="Pfam" id="PF12867"/>
    </source>
</evidence>
<evidence type="ECO:0000313" key="3">
    <source>
        <dbReference type="Proteomes" id="UP001202961"/>
    </source>
</evidence>